<dbReference type="SUPFAM" id="SSF55347">
    <property type="entry name" value="Glyceraldehyde-3-phosphate dehydrogenase-like, C-terminal domain"/>
    <property type="match status" value="1"/>
</dbReference>
<dbReference type="OrthoDB" id="64915at2759"/>
<accession>A0A420YJ74</accession>
<dbReference type="Pfam" id="PF01408">
    <property type="entry name" value="GFO_IDH_MocA"/>
    <property type="match status" value="1"/>
</dbReference>
<dbReference type="EMBL" id="QVQW01000007">
    <property type="protein sequence ID" value="RKU47933.1"/>
    <property type="molecule type" value="Genomic_DNA"/>
</dbReference>
<dbReference type="GO" id="GO:0000166">
    <property type="term" value="F:nucleotide binding"/>
    <property type="evidence" value="ECO:0007669"/>
    <property type="project" value="InterPro"/>
</dbReference>
<proteinExistence type="predicted"/>
<gene>
    <name evidence="2" type="ORF">DL546_009397</name>
</gene>
<sequence length="375" mass="41073">MDHPLTDVQDVRIAQMSLGNMARSVEDTRVSTNGASKLVTIVIVGAGHRGTTYASYALEHPELAKVVAVADPRKHRRAVMSRKHNIPAANQFEDWKDLIAQGKIADAVVIAVQDRLHADAVADFAKQGYHILCEKPMATSIAECVEMVRKVTAAEQPKVFGIGHVLRYSPYNRAIKEVIDSGALGDIINIQHIEPVGNEHFTHSYIRGSWHNETESTFSLMAKCCHDIDILSFYLSGLMPTKVQSFGSIGHFKKSRKPAEAGSATNCLDCAYEPKCPWSAKKIYIDSLGSDQLVPWAKLFVDADVLDIENVTEALRTTSYGRCVYECDNDVVDHQVVNIEYEGGVTASMTMSAFTEALCDRGTRIQGSGGGGADR</sequence>
<comment type="caution">
    <text evidence="2">The sequence shown here is derived from an EMBL/GenBank/DDBJ whole genome shotgun (WGS) entry which is preliminary data.</text>
</comment>
<dbReference type="InterPro" id="IPR000683">
    <property type="entry name" value="Gfo/Idh/MocA-like_OxRdtase_N"/>
</dbReference>
<evidence type="ECO:0000313" key="2">
    <source>
        <dbReference type="EMBL" id="RKU47933.1"/>
    </source>
</evidence>
<organism evidence="2 3">
    <name type="scientific">Coniochaeta pulveracea</name>
    <dbReference type="NCBI Taxonomy" id="177199"/>
    <lineage>
        <taxon>Eukaryota</taxon>
        <taxon>Fungi</taxon>
        <taxon>Dikarya</taxon>
        <taxon>Ascomycota</taxon>
        <taxon>Pezizomycotina</taxon>
        <taxon>Sordariomycetes</taxon>
        <taxon>Sordariomycetidae</taxon>
        <taxon>Coniochaetales</taxon>
        <taxon>Coniochaetaceae</taxon>
        <taxon>Coniochaeta</taxon>
    </lineage>
</organism>
<evidence type="ECO:0000313" key="3">
    <source>
        <dbReference type="Proteomes" id="UP000275385"/>
    </source>
</evidence>
<feature type="domain" description="Gfo/Idh/MocA-like oxidoreductase N-terminal" evidence="1">
    <location>
        <begin position="40"/>
        <end position="162"/>
    </location>
</feature>
<reference evidence="2 3" key="1">
    <citation type="submission" date="2018-08" db="EMBL/GenBank/DDBJ databases">
        <title>Draft genome of the lignicolous fungus Coniochaeta pulveracea.</title>
        <authorList>
            <person name="Borstlap C.J."/>
            <person name="De Witt R.N."/>
            <person name="Botha A."/>
            <person name="Volschenk H."/>
        </authorList>
    </citation>
    <scope>NUCLEOTIDE SEQUENCE [LARGE SCALE GENOMIC DNA]</scope>
    <source>
        <strain evidence="2 3">CAB683</strain>
    </source>
</reference>
<dbReference type="InterPro" id="IPR051450">
    <property type="entry name" value="Gfo/Idh/MocA_Oxidoreductases"/>
</dbReference>
<protein>
    <recommendedName>
        <fullName evidence="1">Gfo/Idh/MocA-like oxidoreductase N-terminal domain-containing protein</fullName>
    </recommendedName>
</protein>
<dbReference type="SUPFAM" id="SSF51735">
    <property type="entry name" value="NAD(P)-binding Rossmann-fold domains"/>
    <property type="match status" value="1"/>
</dbReference>
<dbReference type="PANTHER" id="PTHR43377:SF12">
    <property type="entry name" value="BINDING ROSSMANN FOLD OXIDOREDUCTASE, PUTATIVE (AFU_ORTHOLOGUE AFUA_3G11840)-RELATED"/>
    <property type="match status" value="1"/>
</dbReference>
<keyword evidence="3" id="KW-1185">Reference proteome</keyword>
<dbReference type="Gene3D" id="3.40.50.720">
    <property type="entry name" value="NAD(P)-binding Rossmann-like Domain"/>
    <property type="match status" value="1"/>
</dbReference>
<dbReference type="PANTHER" id="PTHR43377">
    <property type="entry name" value="BILIVERDIN REDUCTASE A"/>
    <property type="match status" value="1"/>
</dbReference>
<dbReference type="InterPro" id="IPR036291">
    <property type="entry name" value="NAD(P)-bd_dom_sf"/>
</dbReference>
<evidence type="ECO:0000259" key="1">
    <source>
        <dbReference type="Pfam" id="PF01408"/>
    </source>
</evidence>
<dbReference type="STRING" id="177199.A0A420YJ74"/>
<dbReference type="Proteomes" id="UP000275385">
    <property type="component" value="Unassembled WGS sequence"/>
</dbReference>
<name>A0A420YJ74_9PEZI</name>
<dbReference type="AlphaFoldDB" id="A0A420YJ74"/>
<dbReference type="Gene3D" id="3.30.360.10">
    <property type="entry name" value="Dihydrodipicolinate Reductase, domain 2"/>
    <property type="match status" value="1"/>
</dbReference>